<evidence type="ECO:0000256" key="6">
    <source>
        <dbReference type="ARBA" id="ARBA00023136"/>
    </source>
</evidence>
<feature type="transmembrane region" description="Helical" evidence="7">
    <location>
        <begin position="234"/>
        <end position="259"/>
    </location>
</feature>
<evidence type="ECO:0000256" key="1">
    <source>
        <dbReference type="ARBA" id="ARBA00004651"/>
    </source>
</evidence>
<evidence type="ECO:0000256" key="7">
    <source>
        <dbReference type="SAM" id="Phobius"/>
    </source>
</evidence>
<dbReference type="PATRIC" id="fig|1618424.3.peg.127"/>
<dbReference type="GO" id="GO:0022857">
    <property type="term" value="F:transmembrane transporter activity"/>
    <property type="evidence" value="ECO:0007669"/>
    <property type="project" value="InterPro"/>
</dbReference>
<feature type="transmembrane region" description="Helical" evidence="7">
    <location>
        <begin position="410"/>
        <end position="431"/>
    </location>
</feature>
<sequence length="469" mass="51628">MSEKPTYLAVISNRGFRSLWINQILVQLAYNTLNFALIVWVFKLIDSNLAVSALMLSIYLPAILFGIFAGVFVDVTDRKKIIILIDLLLAVSFVLFIFIKGSFLLILINTFFINTLAQFFMPSESSSIPMLVGKKQLFLANSLFSLTLYASFMLGYSVGGPILNIFGINTIFFLGAGMLAIAFLLAQNLPSIVASSVEKKFGKNITWSNLQKMVKVTKEEASETFRFIRGRLNIATAIALLSGIQGVVGILAVLMPSYLERVLRIHATDSSYFVMLPLGLGMVSGSLIVGRLFYNRPKRQVVIPAILGAGIIFLLIGAAPLIARIAQSPELPLHLTRLRYFFKVPSISFWFAAGAYLLGLFTVSVIVPCQTVLQENTHEKNRGKIFAVLGVIMTSVAALPVVLAGGLSDVFGTAPILFTLGVLVVALGLIARYPDFFFQETHLPKRVREFLGFGHWEKGSKLLLRKNVS</sequence>
<feature type="transmembrane region" description="Helical" evidence="7">
    <location>
        <begin position="347"/>
        <end position="373"/>
    </location>
</feature>
<feature type="transmembrane region" description="Helical" evidence="7">
    <location>
        <begin position="137"/>
        <end position="156"/>
    </location>
</feature>
<dbReference type="EMBL" id="LCAB01000002">
    <property type="protein sequence ID" value="KKR83719.1"/>
    <property type="molecule type" value="Genomic_DNA"/>
</dbReference>
<proteinExistence type="predicted"/>
<accession>A0A0G0U3T6</accession>
<comment type="caution">
    <text evidence="8">The sequence shown here is derived from an EMBL/GenBank/DDBJ whole genome shotgun (WGS) entry which is preliminary data.</text>
</comment>
<dbReference type="AlphaFoldDB" id="A0A0G0U3T6"/>
<keyword evidence="3" id="KW-1003">Cell membrane</keyword>
<dbReference type="SUPFAM" id="SSF103473">
    <property type="entry name" value="MFS general substrate transporter"/>
    <property type="match status" value="1"/>
</dbReference>
<gene>
    <name evidence="8" type="ORF">UU29_C0002G0032</name>
</gene>
<dbReference type="Gene3D" id="1.20.1250.20">
    <property type="entry name" value="MFS general substrate transporter like domains"/>
    <property type="match status" value="1"/>
</dbReference>
<keyword evidence="6 7" id="KW-0472">Membrane</keyword>
<name>A0A0G0U3T6_9BACT</name>
<evidence type="ECO:0000256" key="2">
    <source>
        <dbReference type="ARBA" id="ARBA00022448"/>
    </source>
</evidence>
<keyword evidence="5 7" id="KW-1133">Transmembrane helix</keyword>
<feature type="transmembrane region" description="Helical" evidence="7">
    <location>
        <begin position="271"/>
        <end position="294"/>
    </location>
</feature>
<feature type="transmembrane region" description="Helical" evidence="7">
    <location>
        <begin position="301"/>
        <end position="327"/>
    </location>
</feature>
<dbReference type="InterPro" id="IPR036259">
    <property type="entry name" value="MFS_trans_sf"/>
</dbReference>
<feature type="transmembrane region" description="Helical" evidence="7">
    <location>
        <begin position="385"/>
        <end position="404"/>
    </location>
</feature>
<dbReference type="Pfam" id="PF07690">
    <property type="entry name" value="MFS_1"/>
    <property type="match status" value="1"/>
</dbReference>
<dbReference type="GO" id="GO:0005886">
    <property type="term" value="C:plasma membrane"/>
    <property type="evidence" value="ECO:0007669"/>
    <property type="project" value="UniProtKB-SubCell"/>
</dbReference>
<dbReference type="InterPro" id="IPR011701">
    <property type="entry name" value="MFS"/>
</dbReference>
<evidence type="ECO:0000313" key="8">
    <source>
        <dbReference type="EMBL" id="KKR83719.1"/>
    </source>
</evidence>
<comment type="subcellular location">
    <subcellularLocation>
        <location evidence="1">Cell membrane</location>
        <topology evidence="1">Multi-pass membrane protein</topology>
    </subcellularLocation>
</comment>
<dbReference type="CDD" id="cd06173">
    <property type="entry name" value="MFS_MefA_like"/>
    <property type="match status" value="1"/>
</dbReference>
<feature type="transmembrane region" description="Helical" evidence="7">
    <location>
        <begin position="93"/>
        <end position="116"/>
    </location>
</feature>
<feature type="transmembrane region" description="Helical" evidence="7">
    <location>
        <begin position="162"/>
        <end position="186"/>
    </location>
</feature>
<keyword evidence="4 7" id="KW-0812">Transmembrane</keyword>
<evidence type="ECO:0000256" key="3">
    <source>
        <dbReference type="ARBA" id="ARBA00022475"/>
    </source>
</evidence>
<protein>
    <submittedName>
        <fullName evidence="8">Major facilitator superfamily</fullName>
    </submittedName>
</protein>
<keyword evidence="2" id="KW-0813">Transport</keyword>
<feature type="transmembrane region" description="Helical" evidence="7">
    <location>
        <begin position="20"/>
        <end position="42"/>
    </location>
</feature>
<dbReference type="PANTHER" id="PTHR43266:SF2">
    <property type="entry name" value="MAJOR FACILITATOR SUPERFAMILY (MFS) PROFILE DOMAIN-CONTAINING PROTEIN"/>
    <property type="match status" value="1"/>
</dbReference>
<dbReference type="Proteomes" id="UP000034601">
    <property type="component" value="Unassembled WGS sequence"/>
</dbReference>
<evidence type="ECO:0000256" key="4">
    <source>
        <dbReference type="ARBA" id="ARBA00022692"/>
    </source>
</evidence>
<feature type="transmembrane region" description="Helical" evidence="7">
    <location>
        <begin position="49"/>
        <end position="73"/>
    </location>
</feature>
<evidence type="ECO:0000256" key="5">
    <source>
        <dbReference type="ARBA" id="ARBA00022989"/>
    </source>
</evidence>
<reference evidence="8 9" key="1">
    <citation type="journal article" date="2015" name="Nature">
        <title>rRNA introns, odd ribosomes, and small enigmatic genomes across a large radiation of phyla.</title>
        <authorList>
            <person name="Brown C.T."/>
            <person name="Hug L.A."/>
            <person name="Thomas B.C."/>
            <person name="Sharon I."/>
            <person name="Castelle C.J."/>
            <person name="Singh A."/>
            <person name="Wilkins M.J."/>
            <person name="Williams K.H."/>
            <person name="Banfield J.F."/>
        </authorList>
    </citation>
    <scope>NUCLEOTIDE SEQUENCE [LARGE SCALE GENOMIC DNA]</scope>
</reference>
<evidence type="ECO:0000313" key="9">
    <source>
        <dbReference type="Proteomes" id="UP000034601"/>
    </source>
</evidence>
<organism evidence="8 9">
    <name type="scientific">Candidatus Daviesbacteria bacterium GW2011_GWA2_40_9</name>
    <dbReference type="NCBI Taxonomy" id="1618424"/>
    <lineage>
        <taxon>Bacteria</taxon>
        <taxon>Candidatus Daviesiibacteriota</taxon>
    </lineage>
</organism>
<dbReference type="PANTHER" id="PTHR43266">
    <property type="entry name" value="MACROLIDE-EFFLUX PROTEIN"/>
    <property type="match status" value="1"/>
</dbReference>